<dbReference type="GO" id="GO:0016747">
    <property type="term" value="F:acyltransferase activity, transferring groups other than amino-acyl groups"/>
    <property type="evidence" value="ECO:0007669"/>
    <property type="project" value="InterPro"/>
</dbReference>
<dbReference type="PANTHER" id="PTHR43877">
    <property type="entry name" value="AMINOALKYLPHOSPHONATE N-ACETYLTRANSFERASE-RELATED-RELATED"/>
    <property type="match status" value="1"/>
</dbReference>
<dbReference type="Proteomes" id="UP000030004">
    <property type="component" value="Unassembled WGS sequence"/>
</dbReference>
<dbReference type="InterPro" id="IPR000182">
    <property type="entry name" value="GNAT_dom"/>
</dbReference>
<dbReference type="eggNOG" id="COG1247">
    <property type="taxonomic scope" value="Bacteria"/>
</dbReference>
<proteinExistence type="predicted"/>
<protein>
    <recommendedName>
        <fullName evidence="3">N-acetyltransferase domain-containing protein</fullName>
    </recommendedName>
</protein>
<dbReference type="EMBL" id="AQQX01000004">
    <property type="protein sequence ID" value="KGM48625.1"/>
    <property type="molecule type" value="Genomic_DNA"/>
</dbReference>
<comment type="caution">
    <text evidence="4">The sequence shown here is derived from an EMBL/GenBank/DDBJ whole genome shotgun (WGS) entry which is preliminary data.</text>
</comment>
<dbReference type="PROSITE" id="PS51186">
    <property type="entry name" value="GNAT"/>
    <property type="match status" value="1"/>
</dbReference>
<evidence type="ECO:0000313" key="4">
    <source>
        <dbReference type="EMBL" id="KGM48625.1"/>
    </source>
</evidence>
<evidence type="ECO:0000256" key="2">
    <source>
        <dbReference type="ARBA" id="ARBA00023315"/>
    </source>
</evidence>
<gene>
    <name evidence="4" type="ORF">ATO9_13450</name>
</gene>
<dbReference type="SUPFAM" id="SSF55729">
    <property type="entry name" value="Acyl-CoA N-acyltransferases (Nat)"/>
    <property type="match status" value="1"/>
</dbReference>
<name>A0A0A0EE78_9RHOB</name>
<dbReference type="AlphaFoldDB" id="A0A0A0EE78"/>
<dbReference type="InterPro" id="IPR016181">
    <property type="entry name" value="Acyl_CoA_acyltransferase"/>
</dbReference>
<keyword evidence="5" id="KW-1185">Reference proteome</keyword>
<dbReference type="Gene3D" id="3.40.630.30">
    <property type="match status" value="1"/>
</dbReference>
<keyword evidence="1" id="KW-0808">Transferase</keyword>
<evidence type="ECO:0000313" key="5">
    <source>
        <dbReference type="Proteomes" id="UP000030004"/>
    </source>
</evidence>
<dbReference type="InterPro" id="IPR050832">
    <property type="entry name" value="Bact_Acetyltransf"/>
</dbReference>
<dbReference type="CDD" id="cd04301">
    <property type="entry name" value="NAT_SF"/>
    <property type="match status" value="1"/>
</dbReference>
<accession>A0A0A0EE78</accession>
<feature type="domain" description="N-acetyltransferase" evidence="3">
    <location>
        <begin position="5"/>
        <end position="154"/>
    </location>
</feature>
<dbReference type="STRING" id="1461694.ATO9_13450"/>
<reference evidence="4 5" key="1">
    <citation type="journal article" date="2015" name="Antonie Van Leeuwenhoek">
        <title>Pseudooceanicola atlanticus gen. nov. sp. nov., isolated from surface seawater of the Atlantic Ocean and reclassification of Oceanicola batsensis, Oceanicola marinus, Oceanicola nitratireducens, Oceanicola nanhaiensis, Oceanicola antarcticus and Oceanicola flagellatus, as Pseudooceanicola batsensis comb. nov., Pseudooceanicola marinus comb. nov., Pseudooceanicola nitratireducens comb. nov., Pseudooceanicola nanhaiensis comb. nov., Pseudooceanicola antarcticus comb. nov., and Pseudooceanicola flagellatus comb. nov.</title>
        <authorList>
            <person name="Lai Q."/>
            <person name="Li G."/>
            <person name="Liu X."/>
            <person name="Du Y."/>
            <person name="Sun F."/>
            <person name="Shao Z."/>
        </authorList>
    </citation>
    <scope>NUCLEOTIDE SEQUENCE [LARGE SCALE GENOMIC DNA]</scope>
    <source>
        <strain evidence="4 5">22II-s11g</strain>
    </source>
</reference>
<dbReference type="PANTHER" id="PTHR43877:SF2">
    <property type="entry name" value="AMINOALKYLPHOSPHONATE N-ACETYLTRANSFERASE-RELATED"/>
    <property type="match status" value="1"/>
</dbReference>
<sequence length="154" mass="16458">MAAWPELRAPRDSEWAALSALCLRSKAHWGYDPDFIEACRAELTITPGQVAAWSIIVAGPADGPASGLAQISIEGDRVWLEKLFVDPGAMGRGIGRALFTWAIDAARERGGRVLVIEADPQAVLFYQRLGAVPVGQAPSASIPGRALPVLHYSL</sequence>
<keyword evidence="2" id="KW-0012">Acyltransferase</keyword>
<dbReference type="Pfam" id="PF00583">
    <property type="entry name" value="Acetyltransf_1"/>
    <property type="match status" value="1"/>
</dbReference>
<evidence type="ECO:0000259" key="3">
    <source>
        <dbReference type="PROSITE" id="PS51186"/>
    </source>
</evidence>
<organism evidence="4 5">
    <name type="scientific">Pseudooceanicola atlanticus</name>
    <dbReference type="NCBI Taxonomy" id="1461694"/>
    <lineage>
        <taxon>Bacteria</taxon>
        <taxon>Pseudomonadati</taxon>
        <taxon>Pseudomonadota</taxon>
        <taxon>Alphaproteobacteria</taxon>
        <taxon>Rhodobacterales</taxon>
        <taxon>Paracoccaceae</taxon>
        <taxon>Pseudooceanicola</taxon>
    </lineage>
</organism>
<evidence type="ECO:0000256" key="1">
    <source>
        <dbReference type="ARBA" id="ARBA00022679"/>
    </source>
</evidence>
<dbReference type="RefSeq" id="WP_202902140.1">
    <property type="nucleotide sequence ID" value="NZ_AQQX01000004.1"/>
</dbReference>